<protein>
    <recommendedName>
        <fullName evidence="4">DUF2570 domain-containing protein</fullName>
    </recommendedName>
</protein>
<sequence>MVVNKILVAALMALAIGAAVLLWRLNVVTDDYQKANERIGQLEQSNNQYQADLRSEREKITELSSSVQFEQDLVADLVVKLEQQSQINQNRKKAIYEAASKSKCRLPDELIRLRQQRTTAPR</sequence>
<gene>
    <name evidence="3" type="ORF">H905_00051</name>
</gene>
<evidence type="ECO:0000256" key="2">
    <source>
        <dbReference type="SAM" id="Phobius"/>
    </source>
</evidence>
<evidence type="ECO:0000313" key="3">
    <source>
        <dbReference type="EMBL" id="XDJ03469.1"/>
    </source>
</evidence>
<keyword evidence="1" id="KW-0175">Coiled coil</keyword>
<feature type="coiled-coil region" evidence="1">
    <location>
        <begin position="25"/>
        <end position="66"/>
    </location>
</feature>
<evidence type="ECO:0008006" key="4">
    <source>
        <dbReference type="Google" id="ProtNLM"/>
    </source>
</evidence>
<reference evidence="3" key="1">
    <citation type="journal article" date="2024" name="Genome Announc.">
        <title>Genome sequence of H905.</title>
        <authorList>
            <person name="Whistler C."/>
            <person name="Calawa J."/>
        </authorList>
    </citation>
    <scope>NUCLEOTIDE SEQUENCE</scope>
</reference>
<evidence type="ECO:0000256" key="1">
    <source>
        <dbReference type="SAM" id="Coils"/>
    </source>
</evidence>
<name>A0AB39C9X3_9VIRU</name>
<keyword evidence="2" id="KW-0812">Transmembrane</keyword>
<dbReference type="EMBL" id="PP986400">
    <property type="protein sequence ID" value="XDJ03469.1"/>
    <property type="molecule type" value="Genomic_DNA"/>
</dbReference>
<organism evidence="3">
    <name type="scientific">Aliivibrio phage vB_Alvi_H905</name>
    <dbReference type="NCBI Taxonomy" id="3234039"/>
    <lineage>
        <taxon>Viruses</taxon>
    </lineage>
</organism>
<keyword evidence="2" id="KW-0472">Membrane</keyword>
<reference evidence="3" key="2">
    <citation type="submission" date="2024-07" db="EMBL/GenBank/DDBJ databases">
        <authorList>
            <person name="Foxall R."/>
        </authorList>
    </citation>
    <scope>NUCLEOTIDE SEQUENCE</scope>
</reference>
<accession>A0AB39C9X3</accession>
<feature type="transmembrane region" description="Helical" evidence="2">
    <location>
        <begin position="6"/>
        <end position="25"/>
    </location>
</feature>
<keyword evidence="2" id="KW-1133">Transmembrane helix</keyword>
<proteinExistence type="predicted"/>